<organism evidence="11 12">
    <name type="scientific">Corchorus olitorius</name>
    <dbReference type="NCBI Taxonomy" id="93759"/>
    <lineage>
        <taxon>Eukaryota</taxon>
        <taxon>Viridiplantae</taxon>
        <taxon>Streptophyta</taxon>
        <taxon>Embryophyta</taxon>
        <taxon>Tracheophyta</taxon>
        <taxon>Spermatophyta</taxon>
        <taxon>Magnoliopsida</taxon>
        <taxon>eudicotyledons</taxon>
        <taxon>Gunneridae</taxon>
        <taxon>Pentapetalae</taxon>
        <taxon>rosids</taxon>
        <taxon>malvids</taxon>
        <taxon>Malvales</taxon>
        <taxon>Malvaceae</taxon>
        <taxon>Grewioideae</taxon>
        <taxon>Apeibeae</taxon>
        <taxon>Corchorus</taxon>
    </lineage>
</organism>
<dbReference type="OrthoDB" id="245989at2759"/>
<dbReference type="Pfam" id="PF00005">
    <property type="entry name" value="ABC_tran"/>
    <property type="match status" value="1"/>
</dbReference>
<dbReference type="Proteomes" id="UP000187203">
    <property type="component" value="Unassembled WGS sequence"/>
</dbReference>
<proteinExistence type="inferred from homology"/>
<comment type="similarity">
    <text evidence="2">Belongs to the ABC transporter superfamily. ABCG family. Eye pigment precursor importer (TC 3.A.1.204) subfamily.</text>
</comment>
<keyword evidence="4 9" id="KW-0812">Transmembrane</keyword>
<dbReference type="InterPro" id="IPR003439">
    <property type="entry name" value="ABC_transporter-like_ATP-bd"/>
</dbReference>
<evidence type="ECO:0000313" key="12">
    <source>
        <dbReference type="Proteomes" id="UP000187203"/>
    </source>
</evidence>
<keyword evidence="5" id="KW-0547">Nucleotide-binding</keyword>
<keyword evidence="8 9" id="KW-0472">Membrane</keyword>
<dbReference type="PANTHER" id="PTHR48041">
    <property type="entry name" value="ABC TRANSPORTER G FAMILY MEMBER 28"/>
    <property type="match status" value="1"/>
</dbReference>
<dbReference type="InterPro" id="IPR013525">
    <property type="entry name" value="ABC2_TM"/>
</dbReference>
<dbReference type="PANTHER" id="PTHR48041:SF126">
    <property type="entry name" value="ABC TRANSPORTER G FAMILY MEMBER 20-LIKE"/>
    <property type="match status" value="1"/>
</dbReference>
<dbReference type="InterPro" id="IPR017871">
    <property type="entry name" value="ABC_transporter-like_CS"/>
</dbReference>
<evidence type="ECO:0000256" key="7">
    <source>
        <dbReference type="ARBA" id="ARBA00022989"/>
    </source>
</evidence>
<feature type="domain" description="ABC transporter" evidence="10">
    <location>
        <begin position="51"/>
        <end position="308"/>
    </location>
</feature>
<reference evidence="12" key="1">
    <citation type="submission" date="2013-09" db="EMBL/GenBank/DDBJ databases">
        <title>Corchorus olitorius genome sequencing.</title>
        <authorList>
            <person name="Alam M."/>
            <person name="Haque M.S."/>
            <person name="Islam M.S."/>
            <person name="Emdad E.M."/>
            <person name="Islam M.M."/>
            <person name="Ahmed B."/>
            <person name="Halim A."/>
            <person name="Hossen Q.M.M."/>
            <person name="Hossain M.Z."/>
            <person name="Ahmed R."/>
            <person name="Khan M.M."/>
            <person name="Islam R."/>
            <person name="Rashid M.M."/>
            <person name="Khan S.A."/>
            <person name="Rahman M.S."/>
            <person name="Alam M."/>
            <person name="Yahiya A.S."/>
            <person name="Khan M.S."/>
            <person name="Azam M.S."/>
            <person name="Haque T."/>
            <person name="Lashkar M.Z.H."/>
            <person name="Akhand A.I."/>
            <person name="Morshed G."/>
            <person name="Roy S."/>
            <person name="Uddin K.S."/>
            <person name="Rabeya T."/>
            <person name="Hossain A.S."/>
            <person name="Chowdhury A."/>
            <person name="Snigdha A.R."/>
            <person name="Mortoza M.S."/>
            <person name="Matin S.A."/>
            <person name="Hoque S.M.E."/>
            <person name="Islam M.K."/>
            <person name="Roy D.K."/>
            <person name="Haider R."/>
            <person name="Moosa M.M."/>
            <person name="Elias S.M."/>
            <person name="Hasan A.M."/>
            <person name="Jahan S."/>
            <person name="Shafiuddin M."/>
            <person name="Mahmood N."/>
            <person name="Shommy N.S."/>
        </authorList>
    </citation>
    <scope>NUCLEOTIDE SEQUENCE [LARGE SCALE GENOMIC DNA]</scope>
    <source>
        <strain evidence="12">cv. O-4</strain>
    </source>
</reference>
<feature type="transmembrane region" description="Helical" evidence="9">
    <location>
        <begin position="551"/>
        <end position="573"/>
    </location>
</feature>
<evidence type="ECO:0000256" key="3">
    <source>
        <dbReference type="ARBA" id="ARBA00022448"/>
    </source>
</evidence>
<keyword evidence="12" id="KW-1185">Reference proteome</keyword>
<dbReference type="GO" id="GO:0016020">
    <property type="term" value="C:membrane"/>
    <property type="evidence" value="ECO:0007669"/>
    <property type="project" value="UniProtKB-SubCell"/>
</dbReference>
<evidence type="ECO:0000256" key="1">
    <source>
        <dbReference type="ARBA" id="ARBA00004141"/>
    </source>
</evidence>
<dbReference type="InterPro" id="IPR027417">
    <property type="entry name" value="P-loop_NTPase"/>
</dbReference>
<comment type="caution">
    <text evidence="11">The sequence shown here is derived from an EMBL/GenBank/DDBJ whole genome shotgun (WGS) entry which is preliminary data.</text>
</comment>
<dbReference type="Pfam" id="PF01061">
    <property type="entry name" value="ABC2_membrane"/>
    <property type="match status" value="1"/>
</dbReference>
<feature type="transmembrane region" description="Helical" evidence="9">
    <location>
        <begin position="440"/>
        <end position="460"/>
    </location>
</feature>
<gene>
    <name evidence="11" type="ORF">COLO4_06815</name>
</gene>
<accession>A0A1R3KLU2</accession>
<sequence length="699" mass="77771">MELQEFPSPPQFSPSPTLNSLLMKPQKNYEHQALDIPNISNPTVTENPFLLSFKNITYSVKLGQSRFPCWGSNLISPNNKKVLLNDISGEAREGEILAILGATGSGKTTLIDAIVNRIDKNSLGGTVTLNGEVLESGLLKVISAYVMQTDHLFPMLTVEETLMFSADFRLPRSFSKAKKKERVQALINQLGLRNAAKTVIGDEGHRGISGGERKRVSIGVDIIHDPILLFLDEPTSGLDSSSAYKVVKVLQRIAQSGSIVIMSIHQPSSKIIGLLDHLIFLSEGKTVYNSSPTNLPRFFNDFRHPFLDSGNSTEFALDFIHELEETPSAIQELVEFNKSWQASNDVSNYKPSLSLKDAIKASISRGKLVTGAIATTDLNQTSSVPSFLNPFWYEVLVILKRLAINSRRTPEAFGVRLGAAIITAVILATLFWQIDDSPTGIQERIACIAIALSVILTVCINEAPEFIKERFILIRETAYNAYHCSSYAFARSIFSIPPLIIIALIFSAITFWSVGFSGGSSGFFFYFLINLATFWAGNSVVAFVSAVFPNLFLAFVMSIAISTYFLFFCGFLVTRERLPVYWIWMHYMSVIKYPYEAVIQNELRESICVSRGVQIFELTPLRALPTAVKDSLLPTMGNALRMNITDTTCIATGKDVVVSQLAVNQLNKWNLLLVTIAWGFFYRFLFYLALLFGSKNRRK</sequence>
<keyword evidence="6" id="KW-0067">ATP-binding</keyword>
<feature type="transmembrane region" description="Helical" evidence="9">
    <location>
        <begin position="413"/>
        <end position="434"/>
    </location>
</feature>
<dbReference type="PROSITE" id="PS50893">
    <property type="entry name" value="ABC_TRANSPORTER_2"/>
    <property type="match status" value="1"/>
</dbReference>
<name>A0A1R3KLU2_9ROSI</name>
<dbReference type="InterPro" id="IPR050352">
    <property type="entry name" value="ABCG_transporters"/>
</dbReference>
<dbReference type="SUPFAM" id="SSF52540">
    <property type="entry name" value="P-loop containing nucleoside triphosphate hydrolases"/>
    <property type="match status" value="1"/>
</dbReference>
<dbReference type="SMART" id="SM00382">
    <property type="entry name" value="AAA"/>
    <property type="match status" value="1"/>
</dbReference>
<evidence type="ECO:0000256" key="4">
    <source>
        <dbReference type="ARBA" id="ARBA00022692"/>
    </source>
</evidence>
<dbReference type="STRING" id="93759.A0A1R3KLU2"/>
<comment type="subcellular location">
    <subcellularLocation>
        <location evidence="1">Membrane</location>
        <topology evidence="1">Multi-pass membrane protein</topology>
    </subcellularLocation>
</comment>
<evidence type="ECO:0000256" key="5">
    <source>
        <dbReference type="ARBA" id="ARBA00022741"/>
    </source>
</evidence>
<evidence type="ECO:0000256" key="8">
    <source>
        <dbReference type="ARBA" id="ARBA00023136"/>
    </source>
</evidence>
<protein>
    <submittedName>
        <fullName evidence="11">ABC transporter-like protein</fullName>
    </submittedName>
</protein>
<dbReference type="GO" id="GO:0140359">
    <property type="term" value="F:ABC-type transporter activity"/>
    <property type="evidence" value="ECO:0007669"/>
    <property type="project" value="InterPro"/>
</dbReference>
<keyword evidence="7 9" id="KW-1133">Transmembrane helix</keyword>
<evidence type="ECO:0000256" key="2">
    <source>
        <dbReference type="ARBA" id="ARBA00005814"/>
    </source>
</evidence>
<dbReference type="EMBL" id="AWUE01012918">
    <property type="protein sequence ID" value="OMP08056.1"/>
    <property type="molecule type" value="Genomic_DNA"/>
</dbReference>
<keyword evidence="3" id="KW-0813">Transport</keyword>
<dbReference type="PROSITE" id="PS00211">
    <property type="entry name" value="ABC_TRANSPORTER_1"/>
    <property type="match status" value="1"/>
</dbReference>
<dbReference type="GO" id="GO:0016887">
    <property type="term" value="F:ATP hydrolysis activity"/>
    <property type="evidence" value="ECO:0007669"/>
    <property type="project" value="InterPro"/>
</dbReference>
<dbReference type="InterPro" id="IPR003593">
    <property type="entry name" value="AAA+_ATPase"/>
</dbReference>
<dbReference type="GO" id="GO:0005524">
    <property type="term" value="F:ATP binding"/>
    <property type="evidence" value="ECO:0007669"/>
    <property type="project" value="UniProtKB-KW"/>
</dbReference>
<evidence type="ECO:0000313" key="11">
    <source>
        <dbReference type="EMBL" id="OMP08056.1"/>
    </source>
</evidence>
<evidence type="ECO:0000259" key="10">
    <source>
        <dbReference type="PROSITE" id="PS50893"/>
    </source>
</evidence>
<dbReference type="FunFam" id="3.40.50.300:FF:000530">
    <property type="entry name" value="ABC transporter G family member 6"/>
    <property type="match status" value="1"/>
</dbReference>
<evidence type="ECO:0000256" key="6">
    <source>
        <dbReference type="ARBA" id="ARBA00022840"/>
    </source>
</evidence>
<feature type="transmembrane region" description="Helical" evidence="9">
    <location>
        <begin position="523"/>
        <end position="544"/>
    </location>
</feature>
<dbReference type="Gene3D" id="3.40.50.300">
    <property type="entry name" value="P-loop containing nucleotide triphosphate hydrolases"/>
    <property type="match status" value="1"/>
</dbReference>
<feature type="transmembrane region" description="Helical" evidence="9">
    <location>
        <begin position="671"/>
        <end position="693"/>
    </location>
</feature>
<dbReference type="AlphaFoldDB" id="A0A1R3KLU2"/>
<evidence type="ECO:0000256" key="9">
    <source>
        <dbReference type="SAM" id="Phobius"/>
    </source>
</evidence>